<organism evidence="3 4">
    <name type="scientific">Roseofilum casamattae BLCC-M143</name>
    <dbReference type="NCBI Taxonomy" id="3022442"/>
    <lineage>
        <taxon>Bacteria</taxon>
        <taxon>Bacillati</taxon>
        <taxon>Cyanobacteriota</taxon>
        <taxon>Cyanophyceae</taxon>
        <taxon>Desertifilales</taxon>
        <taxon>Desertifilaceae</taxon>
        <taxon>Roseofilum</taxon>
        <taxon>Roseofilum casamattae</taxon>
    </lineage>
</organism>
<dbReference type="InterPro" id="IPR036568">
    <property type="entry name" value="GGCT-like_sf"/>
</dbReference>
<reference evidence="3 4" key="1">
    <citation type="submission" date="2023-01" db="EMBL/GenBank/DDBJ databases">
        <title>Novel diversity within Roseofilum (Cyanobacteria; Desertifilaceae) from marine benthic mats with descriptions of four novel species.</title>
        <authorList>
            <person name="Wang Y."/>
            <person name="Berthold D.E."/>
            <person name="Hu J."/>
            <person name="Lefler F.W."/>
            <person name="Laughinghouse H.D. IV."/>
        </authorList>
    </citation>
    <scope>NUCLEOTIDE SEQUENCE [LARGE SCALE GENOMIC DNA]</scope>
    <source>
        <strain evidence="3 4">BLCC-M143</strain>
    </source>
</reference>
<dbReference type="InterPro" id="IPR013024">
    <property type="entry name" value="GGCT-like"/>
</dbReference>
<dbReference type="EMBL" id="JAQOSQ010000004">
    <property type="protein sequence ID" value="MDJ1182897.1"/>
    <property type="molecule type" value="Genomic_DNA"/>
</dbReference>
<evidence type="ECO:0000313" key="3">
    <source>
        <dbReference type="EMBL" id="MDJ1182897.1"/>
    </source>
</evidence>
<sequence>MTVENKYDSGDDRDRQPALSLISPGSQTNPDFFYYFAYGSCMCPVDLERTMQESVYPYAIGHATLPGYRLGFYRRSIKRKCGALDVVPDPGRSVEGVLYRLPWRLSNRLDIREEIPHNGYRREIVDVRRQGKHYCNVRTYVVVDKLKEELAPNDWYFSVVMRGAVTCGLPENYCWELFQHMHRLQQTQLYNSA</sequence>
<comment type="caution">
    <text evidence="3">The sequence shown here is derived from an EMBL/GenBank/DDBJ whole genome shotgun (WGS) entry which is preliminary data.</text>
</comment>
<dbReference type="Pfam" id="PF13772">
    <property type="entry name" value="AIG2_2"/>
    <property type="match status" value="1"/>
</dbReference>
<gene>
    <name evidence="3" type="ORF">PMH09_06770</name>
</gene>
<dbReference type="CDD" id="cd06661">
    <property type="entry name" value="GGCT_like"/>
    <property type="match status" value="1"/>
</dbReference>
<evidence type="ECO:0000256" key="1">
    <source>
        <dbReference type="ARBA" id="ARBA00023239"/>
    </source>
</evidence>
<feature type="region of interest" description="Disordered" evidence="2">
    <location>
        <begin position="1"/>
        <end position="23"/>
    </location>
</feature>
<accession>A0ABT7BUN1</accession>
<feature type="compositionally biased region" description="Basic and acidic residues" evidence="2">
    <location>
        <begin position="1"/>
        <end position="16"/>
    </location>
</feature>
<dbReference type="SUPFAM" id="SSF110857">
    <property type="entry name" value="Gamma-glutamyl cyclotransferase-like"/>
    <property type="match status" value="1"/>
</dbReference>
<keyword evidence="1" id="KW-0456">Lyase</keyword>
<evidence type="ECO:0000313" key="4">
    <source>
        <dbReference type="Proteomes" id="UP001232992"/>
    </source>
</evidence>
<proteinExistence type="predicted"/>
<name>A0ABT7BUN1_9CYAN</name>
<dbReference type="InterPro" id="IPR017939">
    <property type="entry name" value="G-Glutamylcylcotransferase"/>
</dbReference>
<dbReference type="PANTHER" id="PTHR12935:SF0">
    <property type="entry name" value="GAMMA-GLUTAMYLCYCLOTRANSFERASE"/>
    <property type="match status" value="1"/>
</dbReference>
<keyword evidence="4" id="KW-1185">Reference proteome</keyword>
<dbReference type="Proteomes" id="UP001232992">
    <property type="component" value="Unassembled WGS sequence"/>
</dbReference>
<dbReference type="PANTHER" id="PTHR12935">
    <property type="entry name" value="GAMMA-GLUTAMYLCYCLOTRANSFERASE"/>
    <property type="match status" value="1"/>
</dbReference>
<dbReference type="Gene3D" id="3.10.490.10">
    <property type="entry name" value="Gamma-glutamyl cyclotransferase-like"/>
    <property type="match status" value="1"/>
</dbReference>
<evidence type="ECO:0000256" key="2">
    <source>
        <dbReference type="SAM" id="MobiDB-lite"/>
    </source>
</evidence>
<dbReference type="RefSeq" id="WP_283757548.1">
    <property type="nucleotide sequence ID" value="NZ_JAQOSQ010000004.1"/>
</dbReference>
<protein>
    <submittedName>
        <fullName evidence="3">Gamma-glutamylcyclotransferase</fullName>
    </submittedName>
</protein>